<dbReference type="Gene3D" id="3.90.1150.10">
    <property type="entry name" value="Aspartate Aminotransferase, domain 1"/>
    <property type="match status" value="1"/>
</dbReference>
<dbReference type="InterPro" id="IPR015422">
    <property type="entry name" value="PyrdxlP-dep_Trfase_small"/>
</dbReference>
<reference evidence="5 6" key="1">
    <citation type="submission" date="2018-05" db="EMBL/GenBank/DDBJ databases">
        <title>Genomic Encyclopedia of Type Strains, Phase IV (KMG-IV): sequencing the most valuable type-strain genomes for metagenomic binning, comparative biology and taxonomic classification.</title>
        <authorList>
            <person name="Goeker M."/>
        </authorList>
    </citation>
    <scope>NUCLEOTIDE SEQUENCE [LARGE SCALE GENOMIC DNA]</scope>
    <source>
        <strain evidence="5 6">DSM 6986</strain>
    </source>
</reference>
<comment type="similarity">
    <text evidence="1 4">Belongs to the DegT/DnrJ/EryC1 family.</text>
</comment>
<dbReference type="EMBL" id="QGGG01000004">
    <property type="protein sequence ID" value="PWJ85023.1"/>
    <property type="molecule type" value="Genomic_DNA"/>
</dbReference>
<protein>
    <submittedName>
        <fullName evidence="5">UDP-4-amino-4-deoxy-L-arabinose-oxoglutarate aminotransferase</fullName>
    </submittedName>
</protein>
<dbReference type="InterPro" id="IPR000653">
    <property type="entry name" value="DegT/StrS_aminotransferase"/>
</dbReference>
<accession>A0A316C6X0</accession>
<dbReference type="Proteomes" id="UP000245396">
    <property type="component" value="Unassembled WGS sequence"/>
</dbReference>
<name>A0A316C6X0_PSESE</name>
<gene>
    <name evidence="5" type="ORF">C7441_104292</name>
</gene>
<evidence type="ECO:0000256" key="2">
    <source>
        <dbReference type="PIRSR" id="PIRSR000390-1"/>
    </source>
</evidence>
<dbReference type="InterPro" id="IPR015421">
    <property type="entry name" value="PyrdxlP-dep_Trfase_major"/>
</dbReference>
<dbReference type="STRING" id="1192868.GCA_000304395_03294"/>
<organism evidence="5 6">
    <name type="scientific">Pseudaminobacter salicylatoxidans</name>
    <dbReference type="NCBI Taxonomy" id="93369"/>
    <lineage>
        <taxon>Bacteria</taxon>
        <taxon>Pseudomonadati</taxon>
        <taxon>Pseudomonadota</taxon>
        <taxon>Alphaproteobacteria</taxon>
        <taxon>Hyphomicrobiales</taxon>
        <taxon>Phyllobacteriaceae</taxon>
        <taxon>Pseudaminobacter</taxon>
    </lineage>
</organism>
<proteinExistence type="inferred from homology"/>
<dbReference type="PIRSF" id="PIRSF000390">
    <property type="entry name" value="PLP_StrS"/>
    <property type="match status" value="1"/>
</dbReference>
<comment type="caution">
    <text evidence="5">The sequence shown here is derived from an EMBL/GenBank/DDBJ whole genome shotgun (WGS) entry which is preliminary data.</text>
</comment>
<dbReference type="AlphaFoldDB" id="A0A316C6X0"/>
<evidence type="ECO:0000313" key="6">
    <source>
        <dbReference type="Proteomes" id="UP000245396"/>
    </source>
</evidence>
<sequence>MKVDFYRHALSEADASAVAAVLATPFLTTGKVCSSVERQLESYFTVPHALLVNSWTNGALAVLLAMDLQPGDEVIVPAMTFIASANVVHLAGGTPVFVDVDPRTLLMTPEHVEKAVTPRTRAVMPVHIYGQMCDMKGIRAALRRARPAGGEPVLIEDCAHCFEGTRDGYRPGRHSDVAIFSFYATKNVTCGEGGAAIFNSEDLYRKTLETRLHGMSAIAVDRFSGGRYNHWDMNRLGTKANLPDLLAALLPHQISTIDERLPERKRLADRYRAAFAGGPLRLVEQVDTAVSAEHLFVIGVGNGARDAAIARLNEAGVSVTVNYRSVPEMSFYKTRLAGSAESWPVSWQWGEETLTLPLFPGLSEAEQDHVISTVRNHVYPLIAADKA</sequence>
<keyword evidence="5" id="KW-0808">Transferase</keyword>
<dbReference type="PANTHER" id="PTHR30244">
    <property type="entry name" value="TRANSAMINASE"/>
    <property type="match status" value="1"/>
</dbReference>
<dbReference type="CDD" id="cd00616">
    <property type="entry name" value="AHBA_syn"/>
    <property type="match status" value="1"/>
</dbReference>
<dbReference type="InterPro" id="IPR015424">
    <property type="entry name" value="PyrdxlP-dep_Trfase"/>
</dbReference>
<keyword evidence="5" id="KW-0032">Aminotransferase</keyword>
<dbReference type="PANTHER" id="PTHR30244:SF34">
    <property type="entry name" value="DTDP-4-AMINO-4,6-DIDEOXYGALACTOSE TRANSAMINASE"/>
    <property type="match status" value="1"/>
</dbReference>
<dbReference type="GO" id="GO:0008483">
    <property type="term" value="F:transaminase activity"/>
    <property type="evidence" value="ECO:0007669"/>
    <property type="project" value="UniProtKB-KW"/>
</dbReference>
<dbReference type="Pfam" id="PF01041">
    <property type="entry name" value="DegT_DnrJ_EryC1"/>
    <property type="match status" value="1"/>
</dbReference>
<feature type="active site" description="Proton acceptor" evidence="2">
    <location>
        <position position="186"/>
    </location>
</feature>
<dbReference type="Gene3D" id="3.40.640.10">
    <property type="entry name" value="Type I PLP-dependent aspartate aminotransferase-like (Major domain)"/>
    <property type="match status" value="1"/>
</dbReference>
<keyword evidence="3 4" id="KW-0663">Pyridoxal phosphate</keyword>
<dbReference type="GO" id="GO:0000271">
    <property type="term" value="P:polysaccharide biosynthetic process"/>
    <property type="evidence" value="ECO:0007669"/>
    <property type="project" value="TreeGrafter"/>
</dbReference>
<dbReference type="OrthoDB" id="9768668at2"/>
<keyword evidence="6" id="KW-1185">Reference proteome</keyword>
<evidence type="ECO:0000256" key="4">
    <source>
        <dbReference type="RuleBase" id="RU004508"/>
    </source>
</evidence>
<dbReference type="GO" id="GO:0030170">
    <property type="term" value="F:pyridoxal phosphate binding"/>
    <property type="evidence" value="ECO:0007669"/>
    <property type="project" value="TreeGrafter"/>
</dbReference>
<evidence type="ECO:0000313" key="5">
    <source>
        <dbReference type="EMBL" id="PWJ85023.1"/>
    </source>
</evidence>
<evidence type="ECO:0000256" key="1">
    <source>
        <dbReference type="ARBA" id="ARBA00037999"/>
    </source>
</evidence>
<dbReference type="RefSeq" id="WP_109612390.1">
    <property type="nucleotide sequence ID" value="NZ_QGGG01000004.1"/>
</dbReference>
<dbReference type="SUPFAM" id="SSF53383">
    <property type="entry name" value="PLP-dependent transferases"/>
    <property type="match status" value="1"/>
</dbReference>
<feature type="modified residue" description="N6-(pyridoxal phosphate)lysine" evidence="3">
    <location>
        <position position="186"/>
    </location>
</feature>
<evidence type="ECO:0000256" key="3">
    <source>
        <dbReference type="PIRSR" id="PIRSR000390-2"/>
    </source>
</evidence>